<dbReference type="PANTHER" id="PTHR33568:SF3">
    <property type="entry name" value="DNA-DIRECTED DNA POLYMERASE"/>
    <property type="match status" value="1"/>
</dbReference>
<keyword evidence="4" id="KW-0808">Transferase</keyword>
<dbReference type="Gene3D" id="3.90.1600.10">
    <property type="entry name" value="Palm domain of DNA polymerase"/>
    <property type="match status" value="1"/>
</dbReference>
<dbReference type="SUPFAM" id="SSF56672">
    <property type="entry name" value="DNA/RNA polymerases"/>
    <property type="match status" value="1"/>
</dbReference>
<accession>A0A4Y5SHQ6</accession>
<comment type="similarity">
    <text evidence="1">Belongs to the DNA polymerase type-B family.</text>
</comment>
<comment type="catalytic activity">
    <reaction evidence="9">
        <text>DNA(n) + a 2'-deoxyribonucleoside 5'-triphosphate = DNA(n+1) + diphosphate</text>
        <dbReference type="Rhea" id="RHEA:22508"/>
        <dbReference type="Rhea" id="RHEA-COMP:17339"/>
        <dbReference type="Rhea" id="RHEA-COMP:17340"/>
        <dbReference type="ChEBI" id="CHEBI:33019"/>
        <dbReference type="ChEBI" id="CHEBI:61560"/>
        <dbReference type="ChEBI" id="CHEBI:173112"/>
        <dbReference type="EC" id="2.7.7.7"/>
    </reaction>
</comment>
<proteinExistence type="inferred from homology"/>
<evidence type="ECO:0000313" key="11">
    <source>
        <dbReference type="EMBL" id="QDA23208.1"/>
    </source>
</evidence>
<geneLocation type="mitochondrion" evidence="11"/>
<feature type="domain" description="DNA-directed DNA polymerase family B mitochondria/virus" evidence="10">
    <location>
        <begin position="38"/>
        <end position="340"/>
    </location>
</feature>
<evidence type="ECO:0000256" key="9">
    <source>
        <dbReference type="ARBA" id="ARBA00049244"/>
    </source>
</evidence>
<dbReference type="Gene3D" id="3.30.420.10">
    <property type="entry name" value="Ribonuclease H-like superfamily/Ribonuclease H"/>
    <property type="match status" value="1"/>
</dbReference>
<evidence type="ECO:0000256" key="1">
    <source>
        <dbReference type="ARBA" id="ARBA00005755"/>
    </source>
</evidence>
<name>A0A4Y5SHQ6_9AGAM</name>
<dbReference type="RefSeq" id="YP_009649293.1">
    <property type="nucleotide sequence ID" value="NC_042698.1"/>
</dbReference>
<keyword evidence="8" id="KW-0238">DNA-binding</keyword>
<evidence type="ECO:0000256" key="5">
    <source>
        <dbReference type="ARBA" id="ARBA00022695"/>
    </source>
</evidence>
<dbReference type="GO" id="GO:0000166">
    <property type="term" value="F:nucleotide binding"/>
    <property type="evidence" value="ECO:0007669"/>
    <property type="project" value="InterPro"/>
</dbReference>
<reference evidence="11" key="1">
    <citation type="journal article" name="Int. J. Mol. Sci.">
        <title>Comparative Mitochondrial Genome Analysis of Two Ectomycorrhizal Fungi (Rhizopogon) Reveals Dynamic Changes of Intron and Phylogenetic Relationships of the Subphylum Agaricomycotina.</title>
        <authorList>
            <person name="Li Q."/>
            <person name="Ren Y."/>
            <person name="Shi X."/>
            <person name="Peng L."/>
            <person name="Zhao J."/>
            <person name="Song Y."/>
            <person name="Zhao G."/>
        </authorList>
    </citation>
    <scope>NUCLEOTIDE SEQUENCE</scope>
</reference>
<gene>
    <name evidence="11" type="primary">orf379</name>
</gene>
<keyword evidence="6" id="KW-0235">DNA replication</keyword>
<keyword evidence="7" id="KW-0239">DNA-directed DNA polymerase</keyword>
<organism evidence="11">
    <name type="scientific">Rhizopogon salebrosus</name>
    <dbReference type="NCBI Taxonomy" id="176626"/>
    <lineage>
        <taxon>Eukaryota</taxon>
        <taxon>Fungi</taxon>
        <taxon>Dikarya</taxon>
        <taxon>Basidiomycota</taxon>
        <taxon>Agaricomycotina</taxon>
        <taxon>Agaricomycetes</taxon>
        <taxon>Agaricomycetidae</taxon>
        <taxon>Boletales</taxon>
        <taxon>Suillineae</taxon>
        <taxon>Rhizopogonaceae</taxon>
        <taxon>Rhizopogon</taxon>
    </lineage>
</organism>
<dbReference type="GeneID" id="40493993"/>
<dbReference type="GO" id="GO:0003887">
    <property type="term" value="F:DNA-directed DNA polymerase activity"/>
    <property type="evidence" value="ECO:0007669"/>
    <property type="project" value="UniProtKB-KW"/>
</dbReference>
<keyword evidence="11" id="KW-0496">Mitochondrion</keyword>
<dbReference type="PANTHER" id="PTHR33568">
    <property type="entry name" value="DNA POLYMERASE"/>
    <property type="match status" value="1"/>
</dbReference>
<dbReference type="InterPro" id="IPR043502">
    <property type="entry name" value="DNA/RNA_pol_sf"/>
</dbReference>
<dbReference type="GO" id="GO:0003677">
    <property type="term" value="F:DNA binding"/>
    <property type="evidence" value="ECO:0007669"/>
    <property type="project" value="UniProtKB-KW"/>
</dbReference>
<evidence type="ECO:0000256" key="6">
    <source>
        <dbReference type="ARBA" id="ARBA00022705"/>
    </source>
</evidence>
<dbReference type="Pfam" id="PF03175">
    <property type="entry name" value="DNA_pol_B_2"/>
    <property type="match status" value="1"/>
</dbReference>
<protein>
    <recommendedName>
        <fullName evidence="3">Probable DNA polymerase</fullName>
        <ecNumber evidence="2">2.7.7.7</ecNumber>
    </recommendedName>
</protein>
<sequence>MTPYCISFYDGKKLSSFYLTDYKNSQQMLTFAIASLLKRKYNGYKIYVHNLSNFDGIFLLKIFSSIDNIKILPIIKEGKMINIKLSYDNINAYKISFRDSYLILPASLSKLTKQFSVDNKGIFPYNFVNDKFNTNINLNYIGKVPDFKYFINITIDQYNEYTELFNNKSWSLKEETIKYCLQDCISLYQIIDKFNDSIFNQFKLNIHKFPTLPSLAFGIYRAHYLNEYPIPLISGQIFNDISKSFTGGSTDMFKPFGKNLFSYDVNSLYPYVMNNFDMPVGKMKFFEGDILKIDPKAFGFFECKVITPNNLKHPILQTKIDTGQGLRTVSPLGKWTILYIKFNYINVKYTLNNQLLFTFTDILIDKSDLITFIKIKYLI</sequence>
<dbReference type="EMBL" id="MH794152">
    <property type="protein sequence ID" value="QDA23208.1"/>
    <property type="molecule type" value="Genomic_DNA"/>
</dbReference>
<evidence type="ECO:0000256" key="2">
    <source>
        <dbReference type="ARBA" id="ARBA00012417"/>
    </source>
</evidence>
<dbReference type="SUPFAM" id="SSF53098">
    <property type="entry name" value="Ribonuclease H-like"/>
    <property type="match status" value="1"/>
</dbReference>
<evidence type="ECO:0000259" key="10">
    <source>
        <dbReference type="Pfam" id="PF03175"/>
    </source>
</evidence>
<dbReference type="InterPro" id="IPR012337">
    <property type="entry name" value="RNaseH-like_sf"/>
</dbReference>
<keyword evidence="5" id="KW-0548">Nucleotidyltransferase</keyword>
<dbReference type="InterPro" id="IPR036397">
    <property type="entry name" value="RNaseH_sf"/>
</dbReference>
<dbReference type="AlphaFoldDB" id="A0A4Y5SHQ6"/>
<evidence type="ECO:0000256" key="4">
    <source>
        <dbReference type="ARBA" id="ARBA00022679"/>
    </source>
</evidence>
<dbReference type="InterPro" id="IPR023211">
    <property type="entry name" value="DNA_pol_palm_dom_sf"/>
</dbReference>
<evidence type="ECO:0000256" key="7">
    <source>
        <dbReference type="ARBA" id="ARBA00022932"/>
    </source>
</evidence>
<evidence type="ECO:0000256" key="8">
    <source>
        <dbReference type="ARBA" id="ARBA00023125"/>
    </source>
</evidence>
<dbReference type="GO" id="GO:0006260">
    <property type="term" value="P:DNA replication"/>
    <property type="evidence" value="ECO:0007669"/>
    <property type="project" value="UniProtKB-KW"/>
</dbReference>
<evidence type="ECO:0000256" key="3">
    <source>
        <dbReference type="ARBA" id="ARBA00014385"/>
    </source>
</evidence>
<dbReference type="EC" id="2.7.7.7" evidence="2"/>
<dbReference type="InterPro" id="IPR004868">
    <property type="entry name" value="DNA-dir_DNA_pol_B_mt/vir"/>
</dbReference>